<dbReference type="AlphaFoldDB" id="A0AAV4PU14"/>
<proteinExistence type="predicted"/>
<accession>A0AAV4PU14</accession>
<keyword evidence="2" id="KW-1185">Reference proteome</keyword>
<dbReference type="EMBL" id="BPLQ01003322">
    <property type="protein sequence ID" value="GIX99663.1"/>
    <property type="molecule type" value="Genomic_DNA"/>
</dbReference>
<organism evidence="1 2">
    <name type="scientific">Caerostris darwini</name>
    <dbReference type="NCBI Taxonomy" id="1538125"/>
    <lineage>
        <taxon>Eukaryota</taxon>
        <taxon>Metazoa</taxon>
        <taxon>Ecdysozoa</taxon>
        <taxon>Arthropoda</taxon>
        <taxon>Chelicerata</taxon>
        <taxon>Arachnida</taxon>
        <taxon>Araneae</taxon>
        <taxon>Araneomorphae</taxon>
        <taxon>Entelegynae</taxon>
        <taxon>Araneoidea</taxon>
        <taxon>Araneidae</taxon>
        <taxon>Caerostris</taxon>
    </lineage>
</organism>
<dbReference type="Proteomes" id="UP001054837">
    <property type="component" value="Unassembled WGS sequence"/>
</dbReference>
<protein>
    <submittedName>
        <fullName evidence="1">Uncharacterized protein</fullName>
    </submittedName>
</protein>
<gene>
    <name evidence="1" type="ORF">CDAR_487731</name>
</gene>
<evidence type="ECO:0000313" key="2">
    <source>
        <dbReference type="Proteomes" id="UP001054837"/>
    </source>
</evidence>
<reference evidence="1 2" key="1">
    <citation type="submission" date="2021-06" db="EMBL/GenBank/DDBJ databases">
        <title>Caerostris darwini draft genome.</title>
        <authorList>
            <person name="Kono N."/>
            <person name="Arakawa K."/>
        </authorList>
    </citation>
    <scope>NUCLEOTIDE SEQUENCE [LARGE SCALE GENOMIC DNA]</scope>
</reference>
<sequence>MIGRNKKANNHPKFQLPTLVSPPLYSGHKDKRKNPFERCRSHISRHFFPNSRRRISRLSQELFFTVIPFHSPLCISIHPSLHFVVFSRALLPFCQEASWLH</sequence>
<name>A0AAV4PU14_9ARAC</name>
<evidence type="ECO:0000313" key="1">
    <source>
        <dbReference type="EMBL" id="GIX99663.1"/>
    </source>
</evidence>
<comment type="caution">
    <text evidence="1">The sequence shown here is derived from an EMBL/GenBank/DDBJ whole genome shotgun (WGS) entry which is preliminary data.</text>
</comment>